<keyword evidence="4" id="KW-1003">Cell membrane</keyword>
<keyword evidence="6 8" id="KW-1133">Transmembrane helix</keyword>
<feature type="transmembrane region" description="Helical" evidence="8">
    <location>
        <begin position="235"/>
        <end position="266"/>
    </location>
</feature>
<feature type="transmembrane region" description="Helical" evidence="8">
    <location>
        <begin position="151"/>
        <end position="172"/>
    </location>
</feature>
<dbReference type="SUPFAM" id="SSF81345">
    <property type="entry name" value="ABC transporter involved in vitamin B12 uptake, BtuC"/>
    <property type="match status" value="1"/>
</dbReference>
<dbReference type="InterPro" id="IPR000522">
    <property type="entry name" value="ABC_transptr_permease_BtuC"/>
</dbReference>
<dbReference type="STRING" id="1384049.CD29_15510"/>
<dbReference type="eggNOG" id="COG0609">
    <property type="taxonomic scope" value="Bacteria"/>
</dbReference>
<reference evidence="9 10" key="1">
    <citation type="submission" date="2014-02" db="EMBL/GenBank/DDBJ databases">
        <title>Draft genome sequence of Lysinibacillus manganicus DSM 26584T.</title>
        <authorList>
            <person name="Zhang F."/>
            <person name="Wang G."/>
            <person name="Zhang L."/>
        </authorList>
    </citation>
    <scope>NUCLEOTIDE SEQUENCE [LARGE SCALE GENOMIC DNA]</scope>
    <source>
        <strain evidence="9 10">DSM 26584</strain>
    </source>
</reference>
<keyword evidence="7 8" id="KW-0472">Membrane</keyword>
<comment type="subcellular location">
    <subcellularLocation>
        <location evidence="1">Cell membrane</location>
        <topology evidence="1">Multi-pass membrane protein</topology>
    </subcellularLocation>
</comment>
<dbReference type="InterPro" id="IPR037294">
    <property type="entry name" value="ABC_BtuC-like"/>
</dbReference>
<dbReference type="Pfam" id="PF01032">
    <property type="entry name" value="FecCD"/>
    <property type="match status" value="1"/>
</dbReference>
<dbReference type="GO" id="GO:0033214">
    <property type="term" value="P:siderophore-iron import into cell"/>
    <property type="evidence" value="ECO:0007669"/>
    <property type="project" value="TreeGrafter"/>
</dbReference>
<dbReference type="PANTHER" id="PTHR30472">
    <property type="entry name" value="FERRIC ENTEROBACTIN TRANSPORT SYSTEM PERMEASE PROTEIN"/>
    <property type="match status" value="1"/>
</dbReference>
<organism evidence="9 10">
    <name type="scientific">Ureibacillus manganicus DSM 26584</name>
    <dbReference type="NCBI Taxonomy" id="1384049"/>
    <lineage>
        <taxon>Bacteria</taxon>
        <taxon>Bacillati</taxon>
        <taxon>Bacillota</taxon>
        <taxon>Bacilli</taxon>
        <taxon>Bacillales</taxon>
        <taxon>Caryophanaceae</taxon>
        <taxon>Ureibacillus</taxon>
    </lineage>
</organism>
<proteinExistence type="inferred from homology"/>
<accession>A0A0A3IR29</accession>
<feature type="transmembrane region" description="Helical" evidence="8">
    <location>
        <begin position="120"/>
        <end position="139"/>
    </location>
</feature>
<evidence type="ECO:0000256" key="6">
    <source>
        <dbReference type="ARBA" id="ARBA00022989"/>
    </source>
</evidence>
<evidence type="ECO:0000256" key="5">
    <source>
        <dbReference type="ARBA" id="ARBA00022692"/>
    </source>
</evidence>
<dbReference type="FunFam" id="1.10.3470.10:FF:000001">
    <property type="entry name" value="Vitamin B12 ABC transporter permease BtuC"/>
    <property type="match status" value="1"/>
</dbReference>
<evidence type="ECO:0000313" key="9">
    <source>
        <dbReference type="EMBL" id="KGR77267.1"/>
    </source>
</evidence>
<dbReference type="Gene3D" id="1.10.3470.10">
    <property type="entry name" value="ABC transporter involved in vitamin B12 uptake, BtuC"/>
    <property type="match status" value="1"/>
</dbReference>
<dbReference type="GO" id="GO:0005886">
    <property type="term" value="C:plasma membrane"/>
    <property type="evidence" value="ECO:0007669"/>
    <property type="project" value="UniProtKB-SubCell"/>
</dbReference>
<dbReference type="CDD" id="cd06550">
    <property type="entry name" value="TM_ABC_iron-siderophores_like"/>
    <property type="match status" value="1"/>
</dbReference>
<evidence type="ECO:0000256" key="7">
    <source>
        <dbReference type="ARBA" id="ARBA00023136"/>
    </source>
</evidence>
<name>A0A0A3IR29_9BACL</name>
<feature type="transmembrane region" description="Helical" evidence="8">
    <location>
        <begin position="12"/>
        <end position="32"/>
    </location>
</feature>
<dbReference type="PANTHER" id="PTHR30472:SF65">
    <property type="entry name" value="SIDEROPHORE TRANSPORT SYSTEM PERMEASE PROTEIN YFIZ-RELATED"/>
    <property type="match status" value="1"/>
</dbReference>
<protein>
    <submittedName>
        <fullName evidence="9">Iron ABC transporter</fullName>
    </submittedName>
</protein>
<keyword evidence="5 8" id="KW-0812">Transmembrane</keyword>
<evidence type="ECO:0000313" key="10">
    <source>
        <dbReference type="Proteomes" id="UP000030416"/>
    </source>
</evidence>
<evidence type="ECO:0000256" key="4">
    <source>
        <dbReference type="ARBA" id="ARBA00022475"/>
    </source>
</evidence>
<evidence type="ECO:0000256" key="8">
    <source>
        <dbReference type="SAM" id="Phobius"/>
    </source>
</evidence>
<comment type="similarity">
    <text evidence="2">Belongs to the binding-protein-dependent transport system permease family. FecCD subfamily.</text>
</comment>
<gene>
    <name evidence="9" type="ORF">CD29_15510</name>
</gene>
<feature type="transmembrane region" description="Helical" evidence="8">
    <location>
        <begin position="308"/>
        <end position="327"/>
    </location>
</feature>
<dbReference type="Proteomes" id="UP000030416">
    <property type="component" value="Unassembled WGS sequence"/>
</dbReference>
<dbReference type="RefSeq" id="WP_036188544.1">
    <property type="nucleotide sequence ID" value="NZ_AVDA01000020.1"/>
</dbReference>
<feature type="transmembrane region" description="Helical" evidence="8">
    <location>
        <begin position="95"/>
        <end position="114"/>
    </location>
</feature>
<dbReference type="EMBL" id="JPVN01000020">
    <property type="protein sequence ID" value="KGR77267.1"/>
    <property type="molecule type" value="Genomic_DNA"/>
</dbReference>
<keyword evidence="3" id="KW-0813">Transport</keyword>
<evidence type="ECO:0000256" key="1">
    <source>
        <dbReference type="ARBA" id="ARBA00004651"/>
    </source>
</evidence>
<dbReference type="OrthoDB" id="9811721at2"/>
<dbReference type="AlphaFoldDB" id="A0A0A3IR29"/>
<comment type="caution">
    <text evidence="9">The sequence shown here is derived from an EMBL/GenBank/DDBJ whole genome shotgun (WGS) entry which is preliminary data.</text>
</comment>
<feature type="transmembrane region" description="Helical" evidence="8">
    <location>
        <begin position="278"/>
        <end position="296"/>
    </location>
</feature>
<feature type="transmembrane region" description="Helical" evidence="8">
    <location>
        <begin position="192"/>
        <end position="214"/>
    </location>
</feature>
<keyword evidence="10" id="KW-1185">Reference proteome</keyword>
<evidence type="ECO:0000256" key="3">
    <source>
        <dbReference type="ARBA" id="ARBA00022448"/>
    </source>
</evidence>
<dbReference type="GO" id="GO:0022857">
    <property type="term" value="F:transmembrane transporter activity"/>
    <property type="evidence" value="ECO:0007669"/>
    <property type="project" value="InterPro"/>
</dbReference>
<sequence length="334" mass="35202">MVLHRVKSKLFGLIIGVLLLILFNFLSIILGYTDITIQTAIDAFTNFNGSNEHIIIQDVRLPRALIATAVGASLGVAGALLQALTRNPLASPDILGFNAGASFSIVVALMLFSVSSLQATTWIAFFGATIAGLLVYFLGSIGRDGMTPIKMTLAGAAIAALFGSLTQGLLVLDETALDQVLFWMSGSVQGRKLEILLAVLPYLVIGLIIAISISNKINILTMGEDVARGLGQRTLFVKLITGIAVILLAGGSVAIAGPIGFIGIVVPHVVKSFAGNDYRWIIPYCGIVGGIFLLMADIGARYVLMPEEVPVGIMTALVGTPFFIYIARKGGKLA</sequence>
<evidence type="ECO:0000256" key="2">
    <source>
        <dbReference type="ARBA" id="ARBA00007935"/>
    </source>
</evidence>
<feature type="transmembrane region" description="Helical" evidence="8">
    <location>
        <begin position="64"/>
        <end position="83"/>
    </location>
</feature>